<keyword evidence="7" id="KW-0507">mRNA processing</keyword>
<keyword evidence="5" id="KW-0949">S-adenosyl-L-methionine</keyword>
<dbReference type="EMBL" id="JABEBT010000006">
    <property type="protein sequence ID" value="KAF7639353.1"/>
    <property type="molecule type" value="Genomic_DNA"/>
</dbReference>
<proteinExistence type="predicted"/>
<evidence type="ECO:0000313" key="12">
    <source>
        <dbReference type="EMBL" id="KAF7639353.1"/>
    </source>
</evidence>
<keyword evidence="4" id="KW-0808">Transferase</keyword>
<keyword evidence="3 12" id="KW-0489">Methyltransferase</keyword>
<dbReference type="SUPFAM" id="SSF53335">
    <property type="entry name" value="S-adenosyl-L-methionine-dependent methyltransferases"/>
    <property type="match status" value="1"/>
</dbReference>
<accession>A0A8T0A2W5</accession>
<comment type="caution">
    <text evidence="12">The sequence shown here is derived from an EMBL/GenBank/DDBJ whole genome shotgun (WGS) entry which is preliminary data.</text>
</comment>
<feature type="compositionally biased region" description="Low complexity" evidence="10">
    <location>
        <begin position="159"/>
        <end position="179"/>
    </location>
</feature>
<evidence type="ECO:0000256" key="6">
    <source>
        <dbReference type="ARBA" id="ARBA00022884"/>
    </source>
</evidence>
<dbReference type="InterPro" id="IPR019331">
    <property type="entry name" value="FAM192A/Fyv6_N"/>
</dbReference>
<dbReference type="PROSITE" id="PS51562">
    <property type="entry name" value="RNA_CAP0_MT"/>
    <property type="match status" value="1"/>
</dbReference>
<dbReference type="Pfam" id="PF03291">
    <property type="entry name" value="mRNA_G-N7_MeTrfase"/>
    <property type="match status" value="1"/>
</dbReference>
<evidence type="ECO:0000256" key="9">
    <source>
        <dbReference type="ARBA" id="ARBA00044712"/>
    </source>
</evidence>
<evidence type="ECO:0000256" key="1">
    <source>
        <dbReference type="ARBA" id="ARBA00004123"/>
    </source>
</evidence>
<gene>
    <name evidence="12" type="ORF">Mgra_00001317</name>
</gene>
<protein>
    <recommendedName>
        <fullName evidence="2">mRNA (guanine-N(7))-methyltransferase</fullName>
        <ecNumber evidence="2">2.1.1.56</ecNumber>
    </recommendedName>
</protein>
<dbReference type="Gene3D" id="3.40.50.150">
    <property type="entry name" value="Vaccinia Virus protein VP39"/>
    <property type="match status" value="1"/>
</dbReference>
<keyword evidence="8" id="KW-0539">Nucleus</keyword>
<dbReference type="GO" id="GO:0004482">
    <property type="term" value="F:mRNA 5'-cap (guanine-N7-)-methyltransferase activity"/>
    <property type="evidence" value="ECO:0007669"/>
    <property type="project" value="UniProtKB-EC"/>
</dbReference>
<keyword evidence="7" id="KW-0506">mRNA capping</keyword>
<keyword evidence="13" id="KW-1185">Reference proteome</keyword>
<organism evidence="12 13">
    <name type="scientific">Meloidogyne graminicola</name>
    <dbReference type="NCBI Taxonomy" id="189291"/>
    <lineage>
        <taxon>Eukaryota</taxon>
        <taxon>Metazoa</taxon>
        <taxon>Ecdysozoa</taxon>
        <taxon>Nematoda</taxon>
        <taxon>Chromadorea</taxon>
        <taxon>Rhabditida</taxon>
        <taxon>Tylenchina</taxon>
        <taxon>Tylenchomorpha</taxon>
        <taxon>Tylenchoidea</taxon>
        <taxon>Meloidogynidae</taxon>
        <taxon>Meloidogyninae</taxon>
        <taxon>Meloidogyne</taxon>
    </lineage>
</organism>
<dbReference type="PANTHER" id="PTHR12189:SF2">
    <property type="entry name" value="MRNA CAP GUANINE-N7 METHYLTRANSFERASE"/>
    <property type="match status" value="1"/>
</dbReference>
<dbReference type="OrthoDB" id="10248867at2759"/>
<dbReference type="PANTHER" id="PTHR12189">
    <property type="entry name" value="MRNA GUANINE-7- METHYLTRANSFERASE"/>
    <property type="match status" value="1"/>
</dbReference>
<dbReference type="Proteomes" id="UP000605970">
    <property type="component" value="Unassembled WGS sequence"/>
</dbReference>
<evidence type="ECO:0000256" key="4">
    <source>
        <dbReference type="ARBA" id="ARBA00022679"/>
    </source>
</evidence>
<feature type="domain" description="MRNA cap 0 methyltransferase" evidence="11">
    <location>
        <begin position="272"/>
        <end position="596"/>
    </location>
</feature>
<dbReference type="GO" id="GO:0005634">
    <property type="term" value="C:nucleus"/>
    <property type="evidence" value="ECO:0007669"/>
    <property type="project" value="UniProtKB-SubCell"/>
</dbReference>
<comment type="subcellular location">
    <subcellularLocation>
        <location evidence="1">Nucleus</location>
    </subcellularLocation>
</comment>
<name>A0A8T0A2W5_9BILA</name>
<evidence type="ECO:0000259" key="11">
    <source>
        <dbReference type="PROSITE" id="PS51562"/>
    </source>
</evidence>
<keyword evidence="6" id="KW-0694">RNA-binding</keyword>
<evidence type="ECO:0000256" key="5">
    <source>
        <dbReference type="ARBA" id="ARBA00022691"/>
    </source>
</evidence>
<feature type="compositionally biased region" description="Polar residues" evidence="10">
    <location>
        <begin position="97"/>
        <end position="110"/>
    </location>
</feature>
<dbReference type="EC" id="2.1.1.56" evidence="2"/>
<evidence type="ECO:0000256" key="2">
    <source>
        <dbReference type="ARBA" id="ARBA00011926"/>
    </source>
</evidence>
<dbReference type="InterPro" id="IPR004971">
    <property type="entry name" value="mRNA_G-N7_MeTrfase_dom"/>
</dbReference>
<feature type="compositionally biased region" description="Polar residues" evidence="10">
    <location>
        <begin position="117"/>
        <end position="134"/>
    </location>
</feature>
<sequence>MNFISEKELIKKREENADEEGNSEQTADYRPLYERLKEVRDKKQLEWEEEHTLKNQFSITRGIDEGDADFFEQIDRAKEEQEARKRKEEMELVKMAKQQSSIISLEQQPSLLERPQKPSTINKNSAKKQANLLSSLIRKRSHSRTSVEDGTSNDKAKKSSFISASDDSSQGSASTTASFEEPKKKEEDSKSSLTPKGLISSVLDYSDTSGEENELERNNESINIKQMTDLTKLINNKNSTENTKDLNLPSSSLVASHYNAIPEIGIKKRNDSCILHLRNMNNWMKSMLIVDFIQATFPTDTIDRLKTQKEGNFQQIRVLDLACGKGGDLRKWRVGAIDEIVMTDIADISLQDCRDRFYRMRDRRTKCLPFRAHFIQADLTQVNLSNILPNEAPKQFEVASCQFALHYAFRSEECARQMLENCTKMLQPGGYFIGTITNASAIMQYLRKSSGHFSNRVCSVTLGNNLSLDEKSPLPLFGAEIRFRLEGVVDCPEYLCYFPLLQRMLEEMGFQLIFEFDFPDAIDYYLKERGNEAIDLMQKMDALETLDKNKFSEIDEDEFGPAILKLKNENTERIGTISKSEWEVITMYKAFAFQKRISSEALDNE</sequence>
<evidence type="ECO:0000313" key="13">
    <source>
        <dbReference type="Proteomes" id="UP000605970"/>
    </source>
</evidence>
<reference evidence="12" key="1">
    <citation type="journal article" date="2020" name="Ecol. Evol.">
        <title>Genome structure and content of the rice root-knot nematode (Meloidogyne graminicola).</title>
        <authorList>
            <person name="Phan N.T."/>
            <person name="Danchin E.G.J."/>
            <person name="Klopp C."/>
            <person name="Perfus-Barbeoch L."/>
            <person name="Kozlowski D.K."/>
            <person name="Koutsovoulos G.D."/>
            <person name="Lopez-Roques C."/>
            <person name="Bouchez O."/>
            <person name="Zahm M."/>
            <person name="Besnard G."/>
            <person name="Bellafiore S."/>
        </authorList>
    </citation>
    <scope>NUCLEOTIDE SEQUENCE</scope>
    <source>
        <strain evidence="12">VN-18</strain>
    </source>
</reference>
<comment type="catalytic activity">
    <reaction evidence="9">
        <text>a 5'-end (5'-triphosphoguanosine)-ribonucleoside in mRNA + S-adenosyl-L-methionine = a 5'-end (N(7)-methyl 5'-triphosphoguanosine)-ribonucleoside in mRNA + S-adenosyl-L-homocysteine</text>
        <dbReference type="Rhea" id="RHEA:67008"/>
        <dbReference type="Rhea" id="RHEA-COMP:17166"/>
        <dbReference type="Rhea" id="RHEA-COMP:17167"/>
        <dbReference type="ChEBI" id="CHEBI:57856"/>
        <dbReference type="ChEBI" id="CHEBI:59789"/>
        <dbReference type="ChEBI" id="CHEBI:156461"/>
        <dbReference type="ChEBI" id="CHEBI:167617"/>
        <dbReference type="EC" id="2.1.1.56"/>
    </reaction>
</comment>
<dbReference type="AlphaFoldDB" id="A0A8T0A2W5"/>
<feature type="compositionally biased region" description="Basic and acidic residues" evidence="10">
    <location>
        <begin position="1"/>
        <end position="15"/>
    </location>
</feature>
<evidence type="ECO:0000256" key="8">
    <source>
        <dbReference type="ARBA" id="ARBA00023242"/>
    </source>
</evidence>
<dbReference type="CDD" id="cd02440">
    <property type="entry name" value="AdoMet_MTases"/>
    <property type="match status" value="1"/>
</dbReference>
<feature type="compositionally biased region" description="Basic and acidic residues" evidence="10">
    <location>
        <begin position="77"/>
        <end position="94"/>
    </location>
</feature>
<feature type="compositionally biased region" description="Basic and acidic residues" evidence="10">
    <location>
        <begin position="180"/>
        <end position="190"/>
    </location>
</feature>
<evidence type="ECO:0000256" key="10">
    <source>
        <dbReference type="SAM" id="MobiDB-lite"/>
    </source>
</evidence>
<dbReference type="Pfam" id="PF10187">
    <property type="entry name" value="FAM192A_Fyv6_N"/>
    <property type="match status" value="1"/>
</dbReference>
<evidence type="ECO:0000256" key="3">
    <source>
        <dbReference type="ARBA" id="ARBA00022603"/>
    </source>
</evidence>
<feature type="region of interest" description="Disordered" evidence="10">
    <location>
        <begin position="1"/>
        <end position="29"/>
    </location>
</feature>
<dbReference type="InterPro" id="IPR029063">
    <property type="entry name" value="SAM-dependent_MTases_sf"/>
</dbReference>
<dbReference type="InterPro" id="IPR039753">
    <property type="entry name" value="RG7MT1"/>
</dbReference>
<feature type="region of interest" description="Disordered" evidence="10">
    <location>
        <begin position="77"/>
        <end position="222"/>
    </location>
</feature>
<evidence type="ECO:0000256" key="7">
    <source>
        <dbReference type="ARBA" id="ARBA00023042"/>
    </source>
</evidence>
<dbReference type="GO" id="GO:0003723">
    <property type="term" value="F:RNA binding"/>
    <property type="evidence" value="ECO:0007669"/>
    <property type="project" value="UniProtKB-KW"/>
</dbReference>